<name>A0AAN9KCM2_CANGL</name>
<sequence length="80" mass="8747">MEKLNHNNTTAPLPFSSSLLFLSLLSPFSFPSLVTPSSLEITLSLSLSLSLSRISIQSDASLCPLFPLKRESCVHQGDRQ</sequence>
<dbReference type="AlphaFoldDB" id="A0AAN9KCM2"/>
<reference evidence="1 2" key="1">
    <citation type="submission" date="2024-01" db="EMBL/GenBank/DDBJ databases">
        <title>The genomes of 5 underutilized Papilionoideae crops provide insights into root nodulation and disease resistanc.</title>
        <authorList>
            <person name="Jiang F."/>
        </authorList>
    </citation>
    <scope>NUCLEOTIDE SEQUENCE [LARGE SCALE GENOMIC DNA]</scope>
    <source>
        <strain evidence="1">LVBAO_FW01</strain>
        <tissue evidence="1">Leaves</tissue>
    </source>
</reference>
<accession>A0AAN9KCM2</accession>
<keyword evidence="2" id="KW-1185">Reference proteome</keyword>
<dbReference type="Proteomes" id="UP001367508">
    <property type="component" value="Unassembled WGS sequence"/>
</dbReference>
<proteinExistence type="predicted"/>
<comment type="caution">
    <text evidence="1">The sequence shown here is derived from an EMBL/GenBank/DDBJ whole genome shotgun (WGS) entry which is preliminary data.</text>
</comment>
<protein>
    <submittedName>
        <fullName evidence="1">Uncharacterized protein</fullName>
    </submittedName>
</protein>
<evidence type="ECO:0000313" key="2">
    <source>
        <dbReference type="Proteomes" id="UP001367508"/>
    </source>
</evidence>
<gene>
    <name evidence="1" type="ORF">VNO77_39449</name>
</gene>
<dbReference type="EMBL" id="JAYMYQ010000009">
    <property type="protein sequence ID" value="KAK7314236.1"/>
    <property type="molecule type" value="Genomic_DNA"/>
</dbReference>
<organism evidence="1 2">
    <name type="scientific">Canavalia gladiata</name>
    <name type="common">Sword bean</name>
    <name type="synonym">Dolichos gladiatus</name>
    <dbReference type="NCBI Taxonomy" id="3824"/>
    <lineage>
        <taxon>Eukaryota</taxon>
        <taxon>Viridiplantae</taxon>
        <taxon>Streptophyta</taxon>
        <taxon>Embryophyta</taxon>
        <taxon>Tracheophyta</taxon>
        <taxon>Spermatophyta</taxon>
        <taxon>Magnoliopsida</taxon>
        <taxon>eudicotyledons</taxon>
        <taxon>Gunneridae</taxon>
        <taxon>Pentapetalae</taxon>
        <taxon>rosids</taxon>
        <taxon>fabids</taxon>
        <taxon>Fabales</taxon>
        <taxon>Fabaceae</taxon>
        <taxon>Papilionoideae</taxon>
        <taxon>50 kb inversion clade</taxon>
        <taxon>NPAAA clade</taxon>
        <taxon>indigoferoid/millettioid clade</taxon>
        <taxon>Phaseoleae</taxon>
        <taxon>Canavalia</taxon>
    </lineage>
</organism>
<evidence type="ECO:0000313" key="1">
    <source>
        <dbReference type="EMBL" id="KAK7314236.1"/>
    </source>
</evidence>